<feature type="compositionally biased region" description="Polar residues" evidence="1">
    <location>
        <begin position="127"/>
        <end position="136"/>
    </location>
</feature>
<feature type="compositionally biased region" description="Polar residues" evidence="1">
    <location>
        <begin position="313"/>
        <end position="324"/>
    </location>
</feature>
<dbReference type="EMBL" id="JADNRY010000195">
    <property type="protein sequence ID" value="KAF9061627.1"/>
    <property type="molecule type" value="Genomic_DNA"/>
</dbReference>
<feature type="compositionally biased region" description="Polar residues" evidence="1">
    <location>
        <begin position="297"/>
        <end position="306"/>
    </location>
</feature>
<gene>
    <name evidence="2" type="ORF">BDP27DRAFT_1428749</name>
</gene>
<keyword evidence="3" id="KW-1185">Reference proteome</keyword>
<feature type="region of interest" description="Disordered" evidence="1">
    <location>
        <begin position="289"/>
        <end position="374"/>
    </location>
</feature>
<evidence type="ECO:0000313" key="2">
    <source>
        <dbReference type="EMBL" id="KAF9061627.1"/>
    </source>
</evidence>
<feature type="region of interest" description="Disordered" evidence="1">
    <location>
        <begin position="101"/>
        <end position="157"/>
    </location>
</feature>
<proteinExistence type="predicted"/>
<feature type="compositionally biased region" description="Basic and acidic residues" evidence="1">
    <location>
        <begin position="104"/>
        <end position="125"/>
    </location>
</feature>
<name>A0A9P5PEE2_9AGAR</name>
<organism evidence="2 3">
    <name type="scientific">Rhodocollybia butyracea</name>
    <dbReference type="NCBI Taxonomy" id="206335"/>
    <lineage>
        <taxon>Eukaryota</taxon>
        <taxon>Fungi</taxon>
        <taxon>Dikarya</taxon>
        <taxon>Basidiomycota</taxon>
        <taxon>Agaricomycotina</taxon>
        <taxon>Agaricomycetes</taxon>
        <taxon>Agaricomycetidae</taxon>
        <taxon>Agaricales</taxon>
        <taxon>Marasmiineae</taxon>
        <taxon>Omphalotaceae</taxon>
        <taxon>Rhodocollybia</taxon>
    </lineage>
</organism>
<feature type="region of interest" description="Disordered" evidence="1">
    <location>
        <begin position="1"/>
        <end position="89"/>
    </location>
</feature>
<reference evidence="2" key="1">
    <citation type="submission" date="2020-11" db="EMBL/GenBank/DDBJ databases">
        <authorList>
            <consortium name="DOE Joint Genome Institute"/>
            <person name="Ahrendt S."/>
            <person name="Riley R."/>
            <person name="Andreopoulos W."/>
            <person name="Labutti K."/>
            <person name="Pangilinan J."/>
            <person name="Ruiz-Duenas F.J."/>
            <person name="Barrasa J.M."/>
            <person name="Sanchez-Garcia M."/>
            <person name="Camarero S."/>
            <person name="Miyauchi S."/>
            <person name="Serrano A."/>
            <person name="Linde D."/>
            <person name="Babiker R."/>
            <person name="Drula E."/>
            <person name="Ayuso-Fernandez I."/>
            <person name="Pacheco R."/>
            <person name="Padilla G."/>
            <person name="Ferreira P."/>
            <person name="Barriuso J."/>
            <person name="Kellner H."/>
            <person name="Castanera R."/>
            <person name="Alfaro M."/>
            <person name="Ramirez L."/>
            <person name="Pisabarro A.G."/>
            <person name="Kuo A."/>
            <person name="Tritt A."/>
            <person name="Lipzen A."/>
            <person name="He G."/>
            <person name="Yan M."/>
            <person name="Ng V."/>
            <person name="Cullen D."/>
            <person name="Martin F."/>
            <person name="Rosso M.-N."/>
            <person name="Henrissat B."/>
            <person name="Hibbett D."/>
            <person name="Martinez A.T."/>
            <person name="Grigoriev I.V."/>
        </authorList>
    </citation>
    <scope>NUCLEOTIDE SEQUENCE</scope>
    <source>
        <strain evidence="2">AH 40177</strain>
    </source>
</reference>
<protein>
    <submittedName>
        <fullName evidence="2">Uncharacterized protein</fullName>
    </submittedName>
</protein>
<sequence>MSSLNQAVHKHIEDAVRVNRERSGTTRQRQHTVPVITPTSQLHPTRPPSPVASSARSLTAQSSASFSHRTVGSNSGLPPTSTSSQLDGPSEVMNILNLTGCMTKKSEGKKPEGKKPEVKKSEMKKLSPQSSFNLPSLQYPPGSRLIPNTSGSKEAASTARYRLDSNDLRLEGMFRTEQALTKEHIQRLDDTVRQTGENFRSTHDDLAQDYKVIHGIASDVSTRVRELERTRESYDSLHSRVDELEQLFQVSQQVAPDVSFHAGYSLTPPPDQKSGDSVSPACSEIFERLPQGDDTFPSMSPPSRQGTPPLLQRFTSPPARSNENVADFTPLDLDMAMTPPSPRTPSPFAVPLSGRIQRSRSPPPERPAKRQKTHRLMPGSTVRVSTSDASFPSNIETLRKFLHTWFLRLDNNSRPLRRPSYTQSNPAGLP</sequence>
<accession>A0A9P5PEE2</accession>
<dbReference type="Proteomes" id="UP000772434">
    <property type="component" value="Unassembled WGS sequence"/>
</dbReference>
<dbReference type="AlphaFoldDB" id="A0A9P5PEE2"/>
<feature type="compositionally biased region" description="Basic and acidic residues" evidence="1">
    <location>
        <begin position="10"/>
        <end position="24"/>
    </location>
</feature>
<comment type="caution">
    <text evidence="2">The sequence shown here is derived from an EMBL/GenBank/DDBJ whole genome shotgun (WGS) entry which is preliminary data.</text>
</comment>
<evidence type="ECO:0000313" key="3">
    <source>
        <dbReference type="Proteomes" id="UP000772434"/>
    </source>
</evidence>
<evidence type="ECO:0000256" key="1">
    <source>
        <dbReference type="SAM" id="MobiDB-lite"/>
    </source>
</evidence>
<feature type="compositionally biased region" description="Polar residues" evidence="1">
    <location>
        <begin position="58"/>
        <end position="87"/>
    </location>
</feature>